<organism evidence="4 5">
    <name type="scientific">Clohesyomyces aquaticus</name>
    <dbReference type="NCBI Taxonomy" id="1231657"/>
    <lineage>
        <taxon>Eukaryota</taxon>
        <taxon>Fungi</taxon>
        <taxon>Dikarya</taxon>
        <taxon>Ascomycota</taxon>
        <taxon>Pezizomycotina</taxon>
        <taxon>Dothideomycetes</taxon>
        <taxon>Pleosporomycetidae</taxon>
        <taxon>Pleosporales</taxon>
        <taxon>Lindgomycetaceae</taxon>
        <taxon>Clohesyomyces</taxon>
    </lineage>
</organism>
<keyword evidence="5" id="KW-1185">Reference proteome</keyword>
<comment type="caution">
    <text evidence="4">The sequence shown here is derived from an EMBL/GenBank/DDBJ whole genome shotgun (WGS) entry which is preliminary data.</text>
</comment>
<evidence type="ECO:0000256" key="2">
    <source>
        <dbReference type="SAM" id="MobiDB-lite"/>
    </source>
</evidence>
<dbReference type="PANTHER" id="PTHR38886">
    <property type="entry name" value="SESA DOMAIN-CONTAINING PROTEIN"/>
    <property type="match status" value="1"/>
</dbReference>
<evidence type="ECO:0000256" key="1">
    <source>
        <dbReference type="SAM" id="Coils"/>
    </source>
</evidence>
<dbReference type="Pfam" id="PF22893">
    <property type="entry name" value="ULD_2"/>
    <property type="match status" value="1"/>
</dbReference>
<feature type="non-terminal residue" evidence="4">
    <location>
        <position position="355"/>
    </location>
</feature>
<evidence type="ECO:0000259" key="3">
    <source>
        <dbReference type="Pfam" id="PF22893"/>
    </source>
</evidence>
<sequence length="355" mass="39952">MPITFGSVGDIISVCLLVKDLVDALDKARGSKAEYLSLTRELWILDRVLLEIDLLARTHGGGSTPELDALCQTARRAVDRCKELQNEASLTRQNAVLLTIQERVEDNNRLITVGDSVTNKIADALRLDWLRQLGTELKGFMRRIIAMNIATYHAVVSIQSALPSWLERGLIEEPFILEDAIGRVAPVHLQFVTSWDAFNAILEIRFKDVQGFRKVREKQYGLQDKVTGRDIEQSRPWQRAFLPGQRVDMSFIFSSQEPGATASEIATCPGCQTPSEKSTDADIQCENCRMWFRRVTIIEDVESLRQDPVPAPWKIRAQFGKTGFAGIVLGPARPGKRRIASEDIDGDDDLREFKR</sequence>
<evidence type="ECO:0000313" key="4">
    <source>
        <dbReference type="EMBL" id="ORX97798.1"/>
    </source>
</evidence>
<feature type="domain" description="Ubiquitin-like" evidence="3">
    <location>
        <begin position="172"/>
        <end position="253"/>
    </location>
</feature>
<dbReference type="PANTHER" id="PTHR38886:SF1">
    <property type="entry name" value="NACHT-NTPASE AND P-LOOP NTPASES N-TERMINAL DOMAIN-CONTAINING PROTEIN"/>
    <property type="match status" value="1"/>
</dbReference>
<dbReference type="EMBL" id="MCFA01000227">
    <property type="protein sequence ID" value="ORX97798.1"/>
    <property type="molecule type" value="Genomic_DNA"/>
</dbReference>
<name>A0A1Y1YIM4_9PLEO</name>
<reference evidence="4 5" key="1">
    <citation type="submission" date="2016-07" db="EMBL/GenBank/DDBJ databases">
        <title>Pervasive Adenine N6-methylation of Active Genes in Fungi.</title>
        <authorList>
            <consortium name="DOE Joint Genome Institute"/>
            <person name="Mondo S.J."/>
            <person name="Dannebaum R.O."/>
            <person name="Kuo R.C."/>
            <person name="Labutti K."/>
            <person name="Haridas S."/>
            <person name="Kuo A."/>
            <person name="Salamov A."/>
            <person name="Ahrendt S.R."/>
            <person name="Lipzen A."/>
            <person name="Sullivan W."/>
            <person name="Andreopoulos W.B."/>
            <person name="Clum A."/>
            <person name="Lindquist E."/>
            <person name="Daum C."/>
            <person name="Ramamoorthy G.K."/>
            <person name="Gryganskyi A."/>
            <person name="Culley D."/>
            <person name="Magnuson J.K."/>
            <person name="James T.Y."/>
            <person name="O'Malley M.A."/>
            <person name="Stajich J.E."/>
            <person name="Spatafora J.W."/>
            <person name="Visel A."/>
            <person name="Grigoriev I.V."/>
        </authorList>
    </citation>
    <scope>NUCLEOTIDE SEQUENCE [LARGE SCALE GENOMIC DNA]</scope>
    <source>
        <strain evidence="4 5">CBS 115471</strain>
    </source>
</reference>
<feature type="coiled-coil region" evidence="1">
    <location>
        <begin position="67"/>
        <end position="94"/>
    </location>
</feature>
<gene>
    <name evidence="4" type="ORF">BCR34DRAFT_456510</name>
</gene>
<protein>
    <recommendedName>
        <fullName evidence="3">Ubiquitin-like domain-containing protein</fullName>
    </recommendedName>
</protein>
<dbReference type="AlphaFoldDB" id="A0A1Y1YIM4"/>
<proteinExistence type="predicted"/>
<dbReference type="InterPro" id="IPR054464">
    <property type="entry name" value="ULD_fung"/>
</dbReference>
<accession>A0A1Y1YIM4</accession>
<dbReference type="OrthoDB" id="3045089at2759"/>
<keyword evidence="1" id="KW-0175">Coiled coil</keyword>
<feature type="compositionally biased region" description="Acidic residues" evidence="2">
    <location>
        <begin position="342"/>
        <end position="355"/>
    </location>
</feature>
<dbReference type="Proteomes" id="UP000193144">
    <property type="component" value="Unassembled WGS sequence"/>
</dbReference>
<dbReference type="STRING" id="1231657.A0A1Y1YIM4"/>
<feature type="region of interest" description="Disordered" evidence="2">
    <location>
        <begin position="335"/>
        <end position="355"/>
    </location>
</feature>
<evidence type="ECO:0000313" key="5">
    <source>
        <dbReference type="Proteomes" id="UP000193144"/>
    </source>
</evidence>